<dbReference type="InterPro" id="IPR050300">
    <property type="entry name" value="GDXG_lipolytic_enzyme"/>
</dbReference>
<name>A0A3S0IH45_9BACI</name>
<dbReference type="Gene3D" id="3.40.50.1820">
    <property type="entry name" value="alpha/beta hydrolase"/>
    <property type="match status" value="1"/>
</dbReference>
<evidence type="ECO:0000259" key="3">
    <source>
        <dbReference type="Pfam" id="PF07859"/>
    </source>
</evidence>
<feature type="domain" description="BD-FAE-like" evidence="4">
    <location>
        <begin position="28"/>
        <end position="148"/>
    </location>
</feature>
<keyword evidence="6" id="KW-1185">Reference proteome</keyword>
<comment type="similarity">
    <text evidence="1">Belongs to the 'GDXG' lipolytic enzyme family.</text>
</comment>
<dbReference type="InterPro" id="IPR029058">
    <property type="entry name" value="AB_hydrolase_fold"/>
</dbReference>
<gene>
    <name evidence="5" type="ORF">EKG37_06360</name>
</gene>
<dbReference type="AlphaFoldDB" id="A0A3S0IH45"/>
<dbReference type="Pfam" id="PF07859">
    <property type="entry name" value="Abhydrolase_3"/>
    <property type="match status" value="1"/>
</dbReference>
<dbReference type="InterPro" id="IPR049492">
    <property type="entry name" value="BD-FAE-like_dom"/>
</dbReference>
<dbReference type="Proteomes" id="UP000271374">
    <property type="component" value="Unassembled WGS sequence"/>
</dbReference>
<feature type="domain" description="Alpha/beta hydrolase fold-3" evidence="3">
    <location>
        <begin position="177"/>
        <end position="234"/>
    </location>
</feature>
<evidence type="ECO:0000313" key="5">
    <source>
        <dbReference type="EMBL" id="RTR33841.1"/>
    </source>
</evidence>
<dbReference type="Pfam" id="PF20434">
    <property type="entry name" value="BD-FAE"/>
    <property type="match status" value="1"/>
</dbReference>
<evidence type="ECO:0000313" key="6">
    <source>
        <dbReference type="Proteomes" id="UP000271374"/>
    </source>
</evidence>
<reference evidence="5 6" key="1">
    <citation type="submission" date="2018-12" db="EMBL/GenBank/DDBJ databases">
        <title>Bacillus yapensis draft genome sequence.</title>
        <authorList>
            <person name="Yu L."/>
            <person name="Xu X."/>
            <person name="Tang X."/>
        </authorList>
    </citation>
    <scope>NUCLEOTIDE SEQUENCE [LARGE SCALE GENOMIC DNA]</scope>
    <source>
        <strain evidence="5 6">XXST-01</strain>
    </source>
</reference>
<comment type="caution">
    <text evidence="5">The sequence shown here is derived from an EMBL/GenBank/DDBJ whole genome shotgun (WGS) entry which is preliminary data.</text>
</comment>
<dbReference type="InterPro" id="IPR013094">
    <property type="entry name" value="AB_hydrolase_3"/>
</dbReference>
<dbReference type="PANTHER" id="PTHR48081:SF30">
    <property type="entry name" value="ACETYL-HYDROLASE LIPR-RELATED"/>
    <property type="match status" value="1"/>
</dbReference>
<organism evidence="5 6">
    <name type="scientific">Bacillus yapensis</name>
    <dbReference type="NCBI Taxonomy" id="2492960"/>
    <lineage>
        <taxon>Bacteria</taxon>
        <taxon>Bacillati</taxon>
        <taxon>Bacillota</taxon>
        <taxon>Bacilli</taxon>
        <taxon>Bacillales</taxon>
        <taxon>Bacillaceae</taxon>
        <taxon>Bacillus</taxon>
    </lineage>
</organism>
<dbReference type="GO" id="GO:0004806">
    <property type="term" value="F:triacylglycerol lipase activity"/>
    <property type="evidence" value="ECO:0007669"/>
    <property type="project" value="TreeGrafter"/>
</dbReference>
<protein>
    <submittedName>
        <fullName evidence="5">Alpha/beta hydrolase</fullName>
    </submittedName>
</protein>
<evidence type="ECO:0000259" key="4">
    <source>
        <dbReference type="Pfam" id="PF20434"/>
    </source>
</evidence>
<sequence length="261" mass="29758">MFLVKSFEFTVEERIYKNVENRDLKLYIFNPQNLLLDRTAILFFHGGSYVKSDRTPLAFEHHAELYASKGIVAICVDYRTTNDTEAFSPLYAISDAKSSIQWVRQHHQELGVNSNKIIICGASSGGFTVLCSVLVKDVFELEGDYTNNIPDALVMFNPGVDGVEVLNRLFPELSDKAENLSPLHNIVSDLPPLILFIGTDDIIYGSNKEFYEKWIEYGNQCTFHTYEGMSHGFFNYGTFDNKPFKETNEEIEKFMKTLGLL</sequence>
<proteinExistence type="inferred from homology"/>
<dbReference type="EMBL" id="RXNT01000004">
    <property type="protein sequence ID" value="RTR33841.1"/>
    <property type="molecule type" value="Genomic_DNA"/>
</dbReference>
<dbReference type="SUPFAM" id="SSF53474">
    <property type="entry name" value="alpha/beta-Hydrolases"/>
    <property type="match status" value="1"/>
</dbReference>
<accession>A0A3S0IH45</accession>
<keyword evidence="2 5" id="KW-0378">Hydrolase</keyword>
<evidence type="ECO:0000256" key="1">
    <source>
        <dbReference type="ARBA" id="ARBA00010515"/>
    </source>
</evidence>
<evidence type="ECO:0000256" key="2">
    <source>
        <dbReference type="ARBA" id="ARBA00022801"/>
    </source>
</evidence>
<dbReference type="PANTHER" id="PTHR48081">
    <property type="entry name" value="AB HYDROLASE SUPERFAMILY PROTEIN C4A8.06C"/>
    <property type="match status" value="1"/>
</dbReference>
<dbReference type="OrthoDB" id="9815425at2"/>